<feature type="region of interest" description="Disordered" evidence="1">
    <location>
        <begin position="390"/>
        <end position="431"/>
    </location>
</feature>
<gene>
    <name evidence="2" type="ORF">LTR05_007746</name>
</gene>
<reference evidence="2 3" key="1">
    <citation type="submission" date="2023-08" db="EMBL/GenBank/DDBJ databases">
        <title>Black Yeasts Isolated from many extreme environments.</title>
        <authorList>
            <person name="Coleine C."/>
            <person name="Stajich J.E."/>
            <person name="Selbmann L."/>
        </authorList>
    </citation>
    <scope>NUCLEOTIDE SEQUENCE [LARGE SCALE GENOMIC DNA]</scope>
    <source>
        <strain evidence="2 3">CCFEE 5910</strain>
    </source>
</reference>
<feature type="region of interest" description="Disordered" evidence="1">
    <location>
        <begin position="1"/>
        <end position="24"/>
    </location>
</feature>
<feature type="compositionally biased region" description="Polar residues" evidence="1">
    <location>
        <begin position="341"/>
        <end position="356"/>
    </location>
</feature>
<sequence length="453" mass="49407">MDSRLKNYISNRRARSKDVGPELDYSNVSHQALSPSRRPPIFLYPVLGKNGSSPHKQSRIDVVALRTYSYEDCPAGKAPTFGTTPQRGNGPVKLQASRRMSSGDLIATAHDSQKTLQDLRGGHYVVGKKTPKLSNHQKKGSATNQTSCGSISVLDDHSPPTSPSTLPGSTTSQTWPSTPALSSDQDMKTSLDSANTTNGLGLFPPVYATEVRQDSSSDYRARSTYSARSPDSLRSTHRTLQESNATLKALRKAEFSKLVELYGSDAAAARNIAQIDSARLRGASSPTGLAPPIYSPVVLGPLPLPPIEGAQDDSKRISHSSANDSSYDEWSDASSPHRASFVSSCAESSTGTTQTSLEDEPIATREDIRNIVEQMRSSYLTAIDSHTKSALKPVTKSKPRKKVRKTKLLPAPMVDHKEQYQSPPATFGGRQTWHPLRYDLQKTSQFAPREQNW</sequence>
<feature type="region of interest" description="Disordered" evidence="1">
    <location>
        <begin position="126"/>
        <end position="237"/>
    </location>
</feature>
<evidence type="ECO:0000313" key="3">
    <source>
        <dbReference type="Proteomes" id="UP001309876"/>
    </source>
</evidence>
<feature type="compositionally biased region" description="Polar residues" evidence="1">
    <location>
        <begin position="140"/>
        <end position="150"/>
    </location>
</feature>
<proteinExistence type="predicted"/>
<evidence type="ECO:0000256" key="1">
    <source>
        <dbReference type="SAM" id="MobiDB-lite"/>
    </source>
</evidence>
<keyword evidence="3" id="KW-1185">Reference proteome</keyword>
<feature type="compositionally biased region" description="Low complexity" evidence="1">
    <location>
        <begin position="163"/>
        <end position="174"/>
    </location>
</feature>
<organism evidence="2 3">
    <name type="scientific">Lithohypha guttulata</name>
    <dbReference type="NCBI Taxonomy" id="1690604"/>
    <lineage>
        <taxon>Eukaryota</taxon>
        <taxon>Fungi</taxon>
        <taxon>Dikarya</taxon>
        <taxon>Ascomycota</taxon>
        <taxon>Pezizomycotina</taxon>
        <taxon>Eurotiomycetes</taxon>
        <taxon>Chaetothyriomycetidae</taxon>
        <taxon>Chaetothyriales</taxon>
        <taxon>Trichomeriaceae</taxon>
        <taxon>Lithohypha</taxon>
    </lineage>
</organism>
<name>A0AAN7SU91_9EURO</name>
<feature type="compositionally biased region" description="Polar residues" evidence="1">
    <location>
        <begin position="175"/>
        <end position="199"/>
    </location>
</feature>
<feature type="compositionally biased region" description="Basic and acidic residues" evidence="1">
    <location>
        <begin position="211"/>
        <end position="221"/>
    </location>
</feature>
<comment type="caution">
    <text evidence="2">The sequence shown here is derived from an EMBL/GenBank/DDBJ whole genome shotgun (WGS) entry which is preliminary data.</text>
</comment>
<dbReference type="AlphaFoldDB" id="A0AAN7SU91"/>
<feature type="region of interest" description="Disordered" evidence="1">
    <location>
        <begin position="304"/>
        <end position="361"/>
    </location>
</feature>
<dbReference type="EMBL" id="JAVRRJ010000009">
    <property type="protein sequence ID" value="KAK5081615.1"/>
    <property type="molecule type" value="Genomic_DNA"/>
</dbReference>
<protein>
    <submittedName>
        <fullName evidence="2">Uncharacterized protein</fullName>
    </submittedName>
</protein>
<evidence type="ECO:0000313" key="2">
    <source>
        <dbReference type="EMBL" id="KAK5081615.1"/>
    </source>
</evidence>
<feature type="compositionally biased region" description="Basic residues" evidence="1">
    <location>
        <begin position="395"/>
        <end position="407"/>
    </location>
</feature>
<accession>A0AAN7SU91</accession>
<feature type="compositionally biased region" description="Basic residues" evidence="1">
    <location>
        <begin position="129"/>
        <end position="139"/>
    </location>
</feature>
<dbReference type="Proteomes" id="UP001309876">
    <property type="component" value="Unassembled WGS sequence"/>
</dbReference>
<feature type="compositionally biased region" description="Polar residues" evidence="1">
    <location>
        <begin position="222"/>
        <end position="233"/>
    </location>
</feature>